<evidence type="ECO:0000313" key="1">
    <source>
        <dbReference type="EMBL" id="EEN60395.1"/>
    </source>
</evidence>
<protein>
    <submittedName>
        <fullName evidence="1">Uncharacterized protein</fullName>
    </submittedName>
</protein>
<dbReference type="AlphaFoldDB" id="C3YHF9"/>
<accession>C3YHF9</accession>
<proteinExistence type="predicted"/>
<gene>
    <name evidence="1" type="ORF">BRAFLDRAFT_73370</name>
</gene>
<sequence>MTKKALSDRLKHMLHWTKESLHWCIRNQRVEELNLQETGSEPMHDLCNYTYNILNLESYHREKRNMTQESLTGDLEETLNPVLEEQQAGMSCIPAIRNVYLKDLRFGFRYRHTSDTCTLQIQVRFGYRKMTTSDLLRECLQLVRGVLKEGEDKTKLEHLKLKRILQKTQVGCHGNREGRGHIQYIRVLLGAD</sequence>
<name>C3YHF9_BRAFL</name>
<dbReference type="InParanoid" id="C3YHF9"/>
<reference evidence="1" key="1">
    <citation type="journal article" date="2008" name="Nature">
        <title>The amphioxus genome and the evolution of the chordate karyotype.</title>
        <authorList>
            <consortium name="US DOE Joint Genome Institute (JGI-PGF)"/>
            <person name="Putnam N.H."/>
            <person name="Butts T."/>
            <person name="Ferrier D.E.K."/>
            <person name="Furlong R.F."/>
            <person name="Hellsten U."/>
            <person name="Kawashima T."/>
            <person name="Robinson-Rechavi M."/>
            <person name="Shoguchi E."/>
            <person name="Terry A."/>
            <person name="Yu J.-K."/>
            <person name="Benito-Gutierrez E.L."/>
            <person name="Dubchak I."/>
            <person name="Garcia-Fernandez J."/>
            <person name="Gibson-Brown J.J."/>
            <person name="Grigoriev I.V."/>
            <person name="Horton A.C."/>
            <person name="de Jong P.J."/>
            <person name="Jurka J."/>
            <person name="Kapitonov V.V."/>
            <person name="Kohara Y."/>
            <person name="Kuroki Y."/>
            <person name="Lindquist E."/>
            <person name="Lucas S."/>
            <person name="Osoegawa K."/>
            <person name="Pennacchio L.A."/>
            <person name="Salamov A.A."/>
            <person name="Satou Y."/>
            <person name="Sauka-Spengler T."/>
            <person name="Schmutz J."/>
            <person name="Shin-I T."/>
            <person name="Toyoda A."/>
            <person name="Bronner-Fraser M."/>
            <person name="Fujiyama A."/>
            <person name="Holland L.Z."/>
            <person name="Holland P.W.H."/>
            <person name="Satoh N."/>
            <person name="Rokhsar D.S."/>
        </authorList>
    </citation>
    <scope>NUCLEOTIDE SEQUENCE [LARGE SCALE GENOMIC DNA]</scope>
    <source>
        <strain evidence="1">S238N-H82</strain>
        <tissue evidence="1">Testes</tissue>
    </source>
</reference>
<organism>
    <name type="scientific">Branchiostoma floridae</name>
    <name type="common">Florida lancelet</name>
    <name type="synonym">Amphioxus</name>
    <dbReference type="NCBI Taxonomy" id="7739"/>
    <lineage>
        <taxon>Eukaryota</taxon>
        <taxon>Metazoa</taxon>
        <taxon>Chordata</taxon>
        <taxon>Cephalochordata</taxon>
        <taxon>Leptocardii</taxon>
        <taxon>Amphioxiformes</taxon>
        <taxon>Branchiostomatidae</taxon>
        <taxon>Branchiostoma</taxon>
    </lineage>
</organism>
<dbReference type="EMBL" id="GG666513">
    <property type="protein sequence ID" value="EEN60395.1"/>
    <property type="molecule type" value="Genomic_DNA"/>
</dbReference>